<dbReference type="SUPFAM" id="SSF46565">
    <property type="entry name" value="Chaperone J-domain"/>
    <property type="match status" value="1"/>
</dbReference>
<reference evidence="9" key="2">
    <citation type="submission" date="2020-05" db="UniProtKB">
        <authorList>
            <consortium name="Ensembl"/>
        </authorList>
    </citation>
    <scope>IDENTIFICATION</scope>
</reference>
<feature type="compositionally biased region" description="Basic and acidic residues" evidence="7">
    <location>
        <begin position="285"/>
        <end position="338"/>
    </location>
</feature>
<accession>A0A6I8SEL2</accession>
<evidence type="ECO:0000256" key="6">
    <source>
        <dbReference type="ARBA" id="ARBA00023186"/>
    </source>
</evidence>
<dbReference type="InterPro" id="IPR001623">
    <property type="entry name" value="DnaJ_domain"/>
</dbReference>
<feature type="domain" description="J" evidence="8">
    <location>
        <begin position="111"/>
        <end position="175"/>
    </location>
</feature>
<evidence type="ECO:0000256" key="7">
    <source>
        <dbReference type="SAM" id="MobiDB-lite"/>
    </source>
</evidence>
<protein>
    <submittedName>
        <fullName evidence="9">DnaJ heat shock protein family (Hsp40) member C18</fullName>
    </submittedName>
</protein>
<dbReference type="SMART" id="SM00271">
    <property type="entry name" value="DnaJ"/>
    <property type="match status" value="1"/>
</dbReference>
<keyword evidence="6" id="KW-0143">Chaperone</keyword>
<dbReference type="InterPro" id="IPR015399">
    <property type="entry name" value="DUF1977_DnaJ-like"/>
</dbReference>
<sequence>MDRHRAEKLIQIARECLLFGKSREALNYLSQAQSIYPTRTAARLISGIREAWFRTQNGHSEPRYPHFEQRDYWGGHHYDFGFGDEPTWEEEEEEEAEEEERLNSRKEEEDDYYSLLGVSKDANEETVRKAYLKLALRYHPDKNSSPGATETFKAIGKAFSVLSDPAQRKSYDDAQAKARVVSQPDLTTEDLFDLFFKGHFPGYAFSQQYQQPRSTNRRQGDRGQRWEEEEEEDGRQQWRQGEDTRQDRGRERKWSEERQGGGPMPKWWEREKKPESGKGRWSKNAKQDGRQSKVNEEKRNDGGKGRPKWRDAKAQDNRRSRWREELGRQEARWTRRQEEDDSNAARQKNAYSAFIQVLPVLLLVVISVVAQLTATTPGYSLHPRSSSGLTVSRETQTLGIIYFVRQDFGSRYQGKALEELERTVEKEYVEHAQAECWKEKQQKSDLTNLARLYRDERLREKAESLKLENCQKLVNLIKQRKPG</sequence>
<dbReference type="Bgee" id="ENSXETG00000040676">
    <property type="expression patterns" value="Expressed in skeletal muscle tissue and 13 other cell types or tissues"/>
</dbReference>
<feature type="region of interest" description="Disordered" evidence="7">
    <location>
        <begin position="206"/>
        <end position="345"/>
    </location>
</feature>
<dbReference type="GeneTree" id="ENSGT00940000156246"/>
<feature type="compositionally biased region" description="Basic and acidic residues" evidence="7">
    <location>
        <begin position="267"/>
        <end position="278"/>
    </location>
</feature>
<evidence type="ECO:0000259" key="8">
    <source>
        <dbReference type="PROSITE" id="PS50076"/>
    </source>
</evidence>
<evidence type="ECO:0000256" key="5">
    <source>
        <dbReference type="ARBA" id="ARBA00023136"/>
    </source>
</evidence>
<evidence type="ECO:0000313" key="9">
    <source>
        <dbReference type="Ensembl" id="ENSXETP00000093231"/>
    </source>
</evidence>
<dbReference type="Ensembl" id="ENSXETT00000078402">
    <property type="protein sequence ID" value="ENSXETP00000093231"/>
    <property type="gene ID" value="ENSXETG00000040676"/>
</dbReference>
<dbReference type="InterPro" id="IPR036869">
    <property type="entry name" value="J_dom_sf"/>
</dbReference>
<dbReference type="PANTHER" id="PTHR43908">
    <property type="entry name" value="AT29763P-RELATED"/>
    <property type="match status" value="1"/>
</dbReference>
<dbReference type="Pfam" id="PF09320">
    <property type="entry name" value="DUF1977"/>
    <property type="match status" value="1"/>
</dbReference>
<dbReference type="PROSITE" id="PS50076">
    <property type="entry name" value="DNAJ_2"/>
    <property type="match status" value="1"/>
</dbReference>
<keyword evidence="4" id="KW-1133">Transmembrane helix</keyword>
<evidence type="ECO:0000256" key="4">
    <source>
        <dbReference type="ARBA" id="ARBA00022989"/>
    </source>
</evidence>
<dbReference type="Pfam" id="PF00226">
    <property type="entry name" value="DnaJ"/>
    <property type="match status" value="1"/>
</dbReference>
<dbReference type="InterPro" id="IPR018253">
    <property type="entry name" value="DnaJ_domain_CS"/>
</dbReference>
<evidence type="ECO:0000256" key="1">
    <source>
        <dbReference type="ARBA" id="ARBA00004389"/>
    </source>
</evidence>
<dbReference type="PROSITE" id="PS00636">
    <property type="entry name" value="DNAJ_1"/>
    <property type="match status" value="1"/>
</dbReference>
<feature type="compositionally biased region" description="Basic and acidic residues" evidence="7">
    <location>
        <begin position="234"/>
        <end position="259"/>
    </location>
</feature>
<dbReference type="Gene3D" id="1.10.287.110">
    <property type="entry name" value="DnaJ domain"/>
    <property type="match status" value="1"/>
</dbReference>
<dbReference type="GO" id="GO:0005789">
    <property type="term" value="C:endoplasmic reticulum membrane"/>
    <property type="evidence" value="ECO:0007669"/>
    <property type="project" value="UniProtKB-SubCell"/>
</dbReference>
<gene>
    <name evidence="9" type="primary">dnajc18</name>
</gene>
<evidence type="ECO:0000256" key="3">
    <source>
        <dbReference type="ARBA" id="ARBA00022824"/>
    </source>
</evidence>
<dbReference type="CDD" id="cd06257">
    <property type="entry name" value="DnaJ"/>
    <property type="match status" value="1"/>
</dbReference>
<comment type="subcellular location">
    <subcellularLocation>
        <location evidence="1">Endoplasmic reticulum membrane</location>
        <topology evidence="1">Single-pass membrane protein</topology>
    </subcellularLocation>
</comment>
<keyword evidence="5" id="KW-0472">Membrane</keyword>
<dbReference type="PRINTS" id="PR00625">
    <property type="entry name" value="JDOMAIN"/>
</dbReference>
<keyword evidence="3" id="KW-0256">Endoplasmic reticulum</keyword>
<dbReference type="InParanoid" id="A0A6I8SEL2"/>
<dbReference type="FunFam" id="1.10.287.110:FF:000299">
    <property type="entry name" value="DnaJ heat shock protein family (Hsp40) member C18"/>
    <property type="match status" value="1"/>
</dbReference>
<keyword evidence="2" id="KW-0812">Transmembrane</keyword>
<dbReference type="AlphaFoldDB" id="A0A6I8SEL2"/>
<dbReference type="PANTHER" id="PTHR43908:SF2">
    <property type="entry name" value="DNAJ HOMOLOG SUBFAMILY C MEMBER 18"/>
    <property type="match status" value="1"/>
</dbReference>
<evidence type="ECO:0000256" key="2">
    <source>
        <dbReference type="ARBA" id="ARBA00022692"/>
    </source>
</evidence>
<proteinExistence type="predicted"/>
<organism evidence="9">
    <name type="scientific">Xenopus tropicalis</name>
    <name type="common">Western clawed frog</name>
    <name type="synonym">Silurana tropicalis</name>
    <dbReference type="NCBI Taxonomy" id="8364"/>
    <lineage>
        <taxon>Eukaryota</taxon>
        <taxon>Metazoa</taxon>
        <taxon>Chordata</taxon>
        <taxon>Craniata</taxon>
        <taxon>Vertebrata</taxon>
        <taxon>Euteleostomi</taxon>
        <taxon>Amphibia</taxon>
        <taxon>Batrachia</taxon>
        <taxon>Anura</taxon>
        <taxon>Pipoidea</taxon>
        <taxon>Pipidae</taxon>
        <taxon>Xenopodinae</taxon>
        <taxon>Xenopus</taxon>
        <taxon>Silurana</taxon>
    </lineage>
</organism>
<name>A0A6I8SEL2_XENTR</name>
<dbReference type="InterPro" id="IPR051100">
    <property type="entry name" value="DnaJ_subfamily_B/C"/>
</dbReference>
<reference evidence="9" key="1">
    <citation type="journal article" date="2010" name="Science">
        <title>The genome of the Western clawed frog Xenopus tropicalis.</title>
        <authorList>
            <person name="Hellsten U."/>
            <person name="Harland R.M."/>
            <person name="Gilchrist M.J."/>
            <person name="Hendrix D."/>
            <person name="Jurka J."/>
            <person name="Kapitonov V."/>
            <person name="Ovcharenko I."/>
            <person name="Putnam N.H."/>
            <person name="Shu S."/>
            <person name="Taher L."/>
            <person name="Blitz I.L."/>
            <person name="Blumberg B."/>
            <person name="Dichmann D.S."/>
            <person name="Dubchak I."/>
            <person name="Amaya E."/>
            <person name="Detter J.C."/>
            <person name="Fletcher R."/>
            <person name="Gerhard D.S."/>
            <person name="Goodstein D."/>
            <person name="Graves T."/>
            <person name="Grigoriev I.V."/>
            <person name="Grimwood J."/>
            <person name="Kawashima T."/>
            <person name="Lindquist E."/>
            <person name="Lucas S.M."/>
            <person name="Mead P.E."/>
            <person name="Mitros T."/>
            <person name="Ogino H."/>
            <person name="Ohta Y."/>
            <person name="Poliakov A.V."/>
            <person name="Pollet N."/>
            <person name="Robert J."/>
            <person name="Salamov A."/>
            <person name="Sater A.K."/>
            <person name="Schmutz J."/>
            <person name="Terry A."/>
            <person name="Vize P.D."/>
            <person name="Warren W.C."/>
            <person name="Wells D."/>
            <person name="Wills A."/>
            <person name="Wilson R.K."/>
            <person name="Zimmerman L.B."/>
            <person name="Zorn A.M."/>
            <person name="Grainger R."/>
            <person name="Grammer T."/>
            <person name="Khokha M.K."/>
            <person name="Richardson P.M."/>
            <person name="Rokhsar D.S."/>
        </authorList>
    </citation>
    <scope>NUCLEOTIDE SEQUENCE [LARGE SCALE GENOMIC DNA]</scope>
    <source>
        <strain evidence="9">Nigerian</strain>
    </source>
</reference>